<feature type="compositionally biased region" description="Low complexity" evidence="1">
    <location>
        <begin position="275"/>
        <end position="285"/>
    </location>
</feature>
<protein>
    <submittedName>
        <fullName evidence="3">Uncharacterized protein LOC104718179</fullName>
    </submittedName>
</protein>
<feature type="compositionally biased region" description="Acidic residues" evidence="1">
    <location>
        <begin position="312"/>
        <end position="325"/>
    </location>
</feature>
<name>A0ABM0U0S6_CAMSA</name>
<feature type="region of interest" description="Disordered" evidence="1">
    <location>
        <begin position="303"/>
        <end position="325"/>
    </location>
</feature>
<reference evidence="2" key="1">
    <citation type="journal article" date="2014" name="Nat. Commun.">
        <title>The emerging biofuel crop Camelina sativa retains a highly undifferentiated hexaploid genome structure.</title>
        <authorList>
            <person name="Kagale S."/>
            <person name="Koh C."/>
            <person name="Nixon J."/>
            <person name="Bollina V."/>
            <person name="Clarke W.E."/>
            <person name="Tuteja R."/>
            <person name="Spillane C."/>
            <person name="Robinson S.J."/>
            <person name="Links M.G."/>
            <person name="Clarke C."/>
            <person name="Higgins E.E."/>
            <person name="Huebert T."/>
            <person name="Sharpe A.G."/>
            <person name="Parkin I.A."/>
        </authorList>
    </citation>
    <scope>NUCLEOTIDE SEQUENCE [LARGE SCALE GENOMIC DNA]</scope>
    <source>
        <strain evidence="2">cv. DH55</strain>
    </source>
</reference>
<accession>A0ABM0U0S6</accession>
<organism evidence="2 3">
    <name type="scientific">Camelina sativa</name>
    <name type="common">False flax</name>
    <name type="synonym">Myagrum sativum</name>
    <dbReference type="NCBI Taxonomy" id="90675"/>
    <lineage>
        <taxon>Eukaryota</taxon>
        <taxon>Viridiplantae</taxon>
        <taxon>Streptophyta</taxon>
        <taxon>Embryophyta</taxon>
        <taxon>Tracheophyta</taxon>
        <taxon>Spermatophyta</taxon>
        <taxon>Magnoliopsida</taxon>
        <taxon>eudicotyledons</taxon>
        <taxon>Gunneridae</taxon>
        <taxon>Pentapetalae</taxon>
        <taxon>rosids</taxon>
        <taxon>malvids</taxon>
        <taxon>Brassicales</taxon>
        <taxon>Brassicaceae</taxon>
        <taxon>Camelineae</taxon>
        <taxon>Camelina</taxon>
    </lineage>
</organism>
<dbReference type="Proteomes" id="UP000694864">
    <property type="component" value="Chromosome 2"/>
</dbReference>
<feature type="region of interest" description="Disordered" evidence="1">
    <location>
        <begin position="64"/>
        <end position="85"/>
    </location>
</feature>
<evidence type="ECO:0000256" key="1">
    <source>
        <dbReference type="SAM" id="MobiDB-lite"/>
    </source>
</evidence>
<gene>
    <name evidence="3" type="primary">LOC104718179</name>
</gene>
<dbReference type="PANTHER" id="PTHR33623">
    <property type="entry name" value="OS04G0572500 PROTEIN"/>
    <property type="match status" value="1"/>
</dbReference>
<proteinExistence type="predicted"/>
<feature type="region of interest" description="Disordered" evidence="1">
    <location>
        <begin position="209"/>
        <end position="285"/>
    </location>
</feature>
<sequence length="493" mass="55583">MASMISSSDQRLSTSKRRLKPLMLRDYLLDDLSSCSSNGFKSFPRRQPPSSTSSTVRRLLDAEIKRSGLTHQHHHRKQPRLTRRSGRTTCGTAISHAVHKASTAFLNAVRLLPFPSSKGDNNNNKQNGVLSRSLSKRLLSKSFWRKPLGHSRREVTGYGDGVIQWWRSVAFEESLDQPFDLIISQLSTTVVEEPTFSISAAPITTTGEEFISGDSSSSGSEFFTNSSSEDVVQSSSSSFSSSSSGESEEVSNENDAVEDGNESGECLNAHDCEESSSVNSNNNNSMCNRKECVNEEKEQLSPVSILECPFKDDEDDDDDDDDETTDQIDTYEKIARKSRRLNGLVRLEPLDLEKRIENYVERQEEYSFQSLETEDDESEKRANRLLALVNERIGETNDLLASHVADNLLLDYLQEDDIGPKEESLMVKNVEDWVMGRQEEMFTSWQVREKRDIYVKEMKWGCISGDERQSVVEDLASGFFTSLVDEFIFDIAS</sequence>
<dbReference type="RefSeq" id="XP_010434174.1">
    <property type="nucleotide sequence ID" value="XM_010435872.1"/>
</dbReference>
<feature type="compositionally biased region" description="Acidic residues" evidence="1">
    <location>
        <begin position="246"/>
        <end position="262"/>
    </location>
</feature>
<evidence type="ECO:0000313" key="2">
    <source>
        <dbReference type="Proteomes" id="UP000694864"/>
    </source>
</evidence>
<keyword evidence="2" id="KW-1185">Reference proteome</keyword>
<feature type="compositionally biased region" description="Basic residues" evidence="1">
    <location>
        <begin position="71"/>
        <end position="85"/>
    </location>
</feature>
<dbReference type="GeneID" id="104718179"/>
<dbReference type="PANTHER" id="PTHR33623:SF15">
    <property type="entry name" value="GAR2-LIKE PROTEIN"/>
    <property type="match status" value="1"/>
</dbReference>
<feature type="compositionally biased region" description="Low complexity" evidence="1">
    <location>
        <begin position="209"/>
        <end position="245"/>
    </location>
</feature>
<evidence type="ECO:0000313" key="3">
    <source>
        <dbReference type="RefSeq" id="XP_010434174.1"/>
    </source>
</evidence>
<reference evidence="3" key="2">
    <citation type="submission" date="2025-08" db="UniProtKB">
        <authorList>
            <consortium name="RefSeq"/>
        </authorList>
    </citation>
    <scope>IDENTIFICATION</scope>
    <source>
        <tissue evidence="3">Leaf</tissue>
    </source>
</reference>